<reference evidence="2 3" key="1">
    <citation type="submission" date="2015-01" db="EMBL/GenBank/DDBJ databases">
        <title>The Genome Sequence of Ochroconis gallopava CBS43764.</title>
        <authorList>
            <consortium name="The Broad Institute Genomics Platform"/>
            <person name="Cuomo C."/>
            <person name="de Hoog S."/>
            <person name="Gorbushina A."/>
            <person name="Stielow B."/>
            <person name="Teixiera M."/>
            <person name="Abouelleil A."/>
            <person name="Chapman S.B."/>
            <person name="Priest M."/>
            <person name="Young S.K."/>
            <person name="Wortman J."/>
            <person name="Nusbaum C."/>
            <person name="Birren B."/>
        </authorList>
    </citation>
    <scope>NUCLEOTIDE SEQUENCE [LARGE SCALE GENOMIC DNA]</scope>
    <source>
        <strain evidence="2 3">CBS 43764</strain>
    </source>
</reference>
<dbReference type="VEuPathDB" id="FungiDB:PV09_02590"/>
<feature type="region of interest" description="Disordered" evidence="1">
    <location>
        <begin position="184"/>
        <end position="268"/>
    </location>
</feature>
<feature type="compositionally biased region" description="Polar residues" evidence="1">
    <location>
        <begin position="187"/>
        <end position="202"/>
    </location>
</feature>
<name>A0A0D1XVX8_9PEZI</name>
<evidence type="ECO:0000256" key="1">
    <source>
        <dbReference type="SAM" id="MobiDB-lite"/>
    </source>
</evidence>
<dbReference type="HOGENOM" id="CLU_047282_0_0_1"/>
<feature type="compositionally biased region" description="Polar residues" evidence="1">
    <location>
        <begin position="210"/>
        <end position="229"/>
    </location>
</feature>
<evidence type="ECO:0000313" key="3">
    <source>
        <dbReference type="Proteomes" id="UP000053259"/>
    </source>
</evidence>
<organism evidence="2 3">
    <name type="scientific">Verruconis gallopava</name>
    <dbReference type="NCBI Taxonomy" id="253628"/>
    <lineage>
        <taxon>Eukaryota</taxon>
        <taxon>Fungi</taxon>
        <taxon>Dikarya</taxon>
        <taxon>Ascomycota</taxon>
        <taxon>Pezizomycotina</taxon>
        <taxon>Dothideomycetes</taxon>
        <taxon>Pleosporomycetidae</taxon>
        <taxon>Venturiales</taxon>
        <taxon>Sympoventuriaceae</taxon>
        <taxon>Verruconis</taxon>
    </lineage>
</organism>
<dbReference type="PANTHER" id="PTHR40623:SF2">
    <property type="entry name" value="INTEGRAL MEMBRANE PROTEIN"/>
    <property type="match status" value="1"/>
</dbReference>
<dbReference type="STRING" id="253628.A0A0D1XVX8"/>
<protein>
    <submittedName>
        <fullName evidence="2">Uncharacterized protein</fullName>
    </submittedName>
</protein>
<feature type="compositionally biased region" description="Polar residues" evidence="1">
    <location>
        <begin position="355"/>
        <end position="381"/>
    </location>
</feature>
<proteinExistence type="predicted"/>
<dbReference type="GeneID" id="27310563"/>
<dbReference type="EMBL" id="KN847534">
    <property type="protein sequence ID" value="KIW06921.1"/>
    <property type="molecule type" value="Genomic_DNA"/>
</dbReference>
<feature type="region of interest" description="Disordered" evidence="1">
    <location>
        <begin position="313"/>
        <end position="391"/>
    </location>
</feature>
<feature type="compositionally biased region" description="Polar residues" evidence="1">
    <location>
        <begin position="326"/>
        <end position="342"/>
    </location>
</feature>
<feature type="compositionally biased region" description="Basic and acidic residues" evidence="1">
    <location>
        <begin position="457"/>
        <end position="492"/>
    </location>
</feature>
<dbReference type="PANTHER" id="PTHR40623">
    <property type="entry name" value="INTEGRAL MEMBRANE PROTEIN"/>
    <property type="match status" value="1"/>
</dbReference>
<gene>
    <name evidence="2" type="ORF">PV09_02590</name>
</gene>
<feature type="compositionally biased region" description="Low complexity" evidence="1">
    <location>
        <begin position="233"/>
        <end position="248"/>
    </location>
</feature>
<accession>A0A0D1XVX8</accession>
<dbReference type="RefSeq" id="XP_016216790.1">
    <property type="nucleotide sequence ID" value="XM_016355654.1"/>
</dbReference>
<feature type="compositionally biased region" description="Polar residues" evidence="1">
    <location>
        <begin position="258"/>
        <end position="267"/>
    </location>
</feature>
<evidence type="ECO:0000313" key="2">
    <source>
        <dbReference type="EMBL" id="KIW06921.1"/>
    </source>
</evidence>
<sequence>MTIFFTQWALWEKMTFCLGLAIVCHASIGFSQMLTAQVFAIILGFTKNLYARWRLRSYSTVDAQVLDPSPNMLESRIASSCAAPFGIRALESGVEIEGVWISGPNTPVASCPGSPLSSPAGSISSLCIDESNTTTFAVADLAGAATDSIQSSVQSWSSTSRRISDSGSVASWTIDSHGIKQAETYRPQPSSTPAANMPQASSHSHEPRRSNSSSADRTLKRTLTSSSDGNYKPRSSSTMPTSPTISRSNSERKRISQDHSSASTETTKGYLVEPEVDLRLLYSHRLSHVAETGQLIPRTKKSPVVSGEWPRMNATRDTRSRYPPISMNNRRVSKSLPTSPTSEKQDPFDVAAPNPSMTPSSVSVTNNRVLDSPTMDTSQAEPLSVRDDHDPVTVPTLPRDFYEQHSGAVSAIAMLSKPKAARSTSTNFEHERGSKVLRRVNDDFEILRAGTISDMQPEERVSRSRQETLESGKKGPRRLSKERPQANRDKNSFIEVLYGNERRPR</sequence>
<keyword evidence="3" id="KW-1185">Reference proteome</keyword>
<dbReference type="InParanoid" id="A0A0D1XVX8"/>
<dbReference type="OrthoDB" id="5426165at2759"/>
<feature type="region of interest" description="Disordered" evidence="1">
    <location>
        <begin position="455"/>
        <end position="505"/>
    </location>
</feature>
<dbReference type="Proteomes" id="UP000053259">
    <property type="component" value="Unassembled WGS sequence"/>
</dbReference>
<dbReference type="AlphaFoldDB" id="A0A0D1XVX8"/>